<dbReference type="Proteomes" id="UP000269221">
    <property type="component" value="Unassembled WGS sequence"/>
</dbReference>
<dbReference type="Gene3D" id="3.30.70.270">
    <property type="match status" value="1"/>
</dbReference>
<gene>
    <name evidence="7" type="ORF">DUI87_03564</name>
</gene>
<evidence type="ECO:0000256" key="5">
    <source>
        <dbReference type="ARBA" id="ARBA00022801"/>
    </source>
</evidence>
<keyword evidence="1" id="KW-0808">Transferase</keyword>
<dbReference type="Gene3D" id="2.30.30.850">
    <property type="match status" value="1"/>
</dbReference>
<evidence type="ECO:0000256" key="2">
    <source>
        <dbReference type="ARBA" id="ARBA00022695"/>
    </source>
</evidence>
<dbReference type="STRING" id="333673.A0A3M0L0N8"/>
<sequence length="186" mass="20718">MQVKGFVDSPNLFGQAIEQLLIKFSPGEGTKILQYVDDLLIAGPEEKKELRKSGLILQSTPLGFAIHQIQPGDNVLIKTWKEAPLTPHWEGPFLILLTTDTAVRTAEKVVQGMQIASLPTDPELASGGLSKTNKVPKFMKLNEKKSRVAEVLARFEAWVQGGDEEKTYWGSLIVEMEENHDEPSRH</sequence>
<evidence type="ECO:0000256" key="3">
    <source>
        <dbReference type="ARBA" id="ARBA00022722"/>
    </source>
</evidence>
<dbReference type="GO" id="GO:0016779">
    <property type="term" value="F:nucleotidyltransferase activity"/>
    <property type="evidence" value="ECO:0007669"/>
    <property type="project" value="UniProtKB-KW"/>
</dbReference>
<dbReference type="GO" id="GO:0016787">
    <property type="term" value="F:hydrolase activity"/>
    <property type="evidence" value="ECO:0007669"/>
    <property type="project" value="UniProtKB-KW"/>
</dbReference>
<dbReference type="EMBL" id="QRBI01000095">
    <property type="protein sequence ID" value="RMC18965.1"/>
    <property type="molecule type" value="Genomic_DNA"/>
</dbReference>
<keyword evidence="8" id="KW-1185">Reference proteome</keyword>
<keyword evidence="5" id="KW-0378">Hydrolase</keyword>
<feature type="domain" description="Murine leukemia virus integrase C-terminal" evidence="6">
    <location>
        <begin position="67"/>
        <end position="104"/>
    </location>
</feature>
<accession>A0A3M0L0N8</accession>
<evidence type="ECO:0000259" key="6">
    <source>
        <dbReference type="Pfam" id="PF18697"/>
    </source>
</evidence>
<keyword evidence="4" id="KW-0255">Endonuclease</keyword>
<evidence type="ECO:0000256" key="4">
    <source>
        <dbReference type="ARBA" id="ARBA00022759"/>
    </source>
</evidence>
<comment type="caution">
    <text evidence="7">The sequence shown here is derived from an EMBL/GenBank/DDBJ whole genome shotgun (WGS) entry which is preliminary data.</text>
</comment>
<name>A0A3M0L0N8_HIRRU</name>
<dbReference type="Pfam" id="PF18697">
    <property type="entry name" value="MLVIN_C"/>
    <property type="match status" value="1"/>
</dbReference>
<dbReference type="InterPro" id="IPR043502">
    <property type="entry name" value="DNA/RNA_pol_sf"/>
</dbReference>
<evidence type="ECO:0000313" key="8">
    <source>
        <dbReference type="Proteomes" id="UP000269221"/>
    </source>
</evidence>
<protein>
    <recommendedName>
        <fullName evidence="6">Murine leukemia virus integrase C-terminal domain-containing protein</fullName>
    </recommendedName>
</protein>
<dbReference type="InterPro" id="IPR040643">
    <property type="entry name" value="MLVIN_C"/>
</dbReference>
<dbReference type="GO" id="GO:0004519">
    <property type="term" value="F:endonuclease activity"/>
    <property type="evidence" value="ECO:0007669"/>
    <property type="project" value="UniProtKB-KW"/>
</dbReference>
<reference evidence="7 8" key="1">
    <citation type="submission" date="2018-07" db="EMBL/GenBank/DDBJ databases">
        <title>A high quality draft genome assembly of the barn swallow (H. rustica rustica).</title>
        <authorList>
            <person name="Formenti G."/>
            <person name="Chiara M."/>
            <person name="Poveda L."/>
            <person name="Francoijs K.-J."/>
            <person name="Bonisoli-Alquati A."/>
            <person name="Canova L."/>
            <person name="Gianfranceschi L."/>
            <person name="Horner D.S."/>
            <person name="Saino N."/>
        </authorList>
    </citation>
    <scope>NUCLEOTIDE SEQUENCE [LARGE SCALE GENOMIC DNA]</scope>
    <source>
        <strain evidence="7">Chelidonia</strain>
        <tissue evidence="7">Blood</tissue>
    </source>
</reference>
<organism evidence="7 8">
    <name type="scientific">Hirundo rustica rustica</name>
    <dbReference type="NCBI Taxonomy" id="333673"/>
    <lineage>
        <taxon>Eukaryota</taxon>
        <taxon>Metazoa</taxon>
        <taxon>Chordata</taxon>
        <taxon>Craniata</taxon>
        <taxon>Vertebrata</taxon>
        <taxon>Euteleostomi</taxon>
        <taxon>Archelosauria</taxon>
        <taxon>Archosauria</taxon>
        <taxon>Dinosauria</taxon>
        <taxon>Saurischia</taxon>
        <taxon>Theropoda</taxon>
        <taxon>Coelurosauria</taxon>
        <taxon>Aves</taxon>
        <taxon>Neognathae</taxon>
        <taxon>Neoaves</taxon>
        <taxon>Telluraves</taxon>
        <taxon>Australaves</taxon>
        <taxon>Passeriformes</taxon>
        <taxon>Sylvioidea</taxon>
        <taxon>Hirundinidae</taxon>
        <taxon>Hirundo</taxon>
    </lineage>
</organism>
<proteinExistence type="predicted"/>
<evidence type="ECO:0000313" key="7">
    <source>
        <dbReference type="EMBL" id="RMC18965.1"/>
    </source>
</evidence>
<dbReference type="AlphaFoldDB" id="A0A3M0L0N8"/>
<dbReference type="SUPFAM" id="SSF56672">
    <property type="entry name" value="DNA/RNA polymerases"/>
    <property type="match status" value="1"/>
</dbReference>
<keyword evidence="3" id="KW-0540">Nuclease</keyword>
<dbReference type="OrthoDB" id="8947436at2759"/>
<evidence type="ECO:0000256" key="1">
    <source>
        <dbReference type="ARBA" id="ARBA00022679"/>
    </source>
</evidence>
<dbReference type="InterPro" id="IPR043128">
    <property type="entry name" value="Rev_trsase/Diguanyl_cyclase"/>
</dbReference>
<keyword evidence="2" id="KW-0548">Nucleotidyltransferase</keyword>